<proteinExistence type="predicted"/>
<protein>
    <recommendedName>
        <fullName evidence="2">Flagellar basal-body/hook protein C-terminal domain-containing protein</fullName>
    </recommendedName>
</protein>
<evidence type="ECO:0008006" key="2">
    <source>
        <dbReference type="Google" id="ProtNLM"/>
    </source>
</evidence>
<dbReference type="EMBL" id="LR743504">
    <property type="protein sequence ID" value="CAA2107701.1"/>
    <property type="molecule type" value="Genomic_DNA"/>
</dbReference>
<name>A0A679J9W6_9HYPH</name>
<dbReference type="AlphaFoldDB" id="A0A679J9W6"/>
<accession>A0A679J9W6</accession>
<reference evidence="1" key="1">
    <citation type="submission" date="2019-12" db="EMBL/GenBank/DDBJ databases">
        <authorList>
            <person name="Cremers G."/>
        </authorList>
    </citation>
    <scope>NUCLEOTIDE SEQUENCE</scope>
    <source>
        <strain evidence="1">Mbul1</strain>
    </source>
</reference>
<gene>
    <name evidence="1" type="ORF">MBUL_04293</name>
</gene>
<evidence type="ECO:0000313" key="1">
    <source>
        <dbReference type="EMBL" id="CAA2107701.1"/>
    </source>
</evidence>
<organism evidence="1">
    <name type="scientific">Methylobacterium bullatum</name>
    <dbReference type="NCBI Taxonomy" id="570505"/>
    <lineage>
        <taxon>Bacteria</taxon>
        <taxon>Pseudomonadati</taxon>
        <taxon>Pseudomonadota</taxon>
        <taxon>Alphaproteobacteria</taxon>
        <taxon>Hyphomicrobiales</taxon>
        <taxon>Methylobacteriaceae</taxon>
        <taxon>Methylobacterium</taxon>
    </lineage>
</organism>
<sequence>MSSAISISGGGMAAASQRFSNAAEQIASVGITMPSPTQVDQILPSPTQVDLSSSAMQLMESQASFEINTAVMKSTLDTEKRVLDILV</sequence>